<dbReference type="Pfam" id="PF06048">
    <property type="entry name" value="DUF927"/>
    <property type="match status" value="1"/>
</dbReference>
<name>A0ABW4YVP2_9HYPH</name>
<dbReference type="EMBL" id="JBHUHD010000001">
    <property type="protein sequence ID" value="MFD2140245.1"/>
    <property type="molecule type" value="Genomic_DNA"/>
</dbReference>
<dbReference type="InterPro" id="IPR009270">
    <property type="entry name" value="DUF927"/>
</dbReference>
<sequence>MGERIILQTSGSVDHALREAGTLEGWQRDIARYAVGNSRLALALSTAFAAPLLYPTGSESGGFHFRGASSTGKSTALVVAGSAWGGGGIRGYVRTWRATSNGLEGVAGMHCDCLLCLDEMGQVDGREAGQIAYMLANGVGKSRASRSGEARPAAEWRLLFLSSGELSLADKIAEDGRGRRAAAGQQVRIVDIPADAGAGMGMFENLHGFANADAFARHLKVAASEHYGHPTRAFLRVLVDEFDAIAPAVKDHVDEFLRDNAPAGADGQISRVAARFGLVAAAGEMATAAGILPWPEGEATRAAAWCLGDWLAHRGGIEPAEDVEAISAVRRFIELHGASRFEAMGELVPTDSQGAPIEQRIPNRAGFRRRVDGGGTEYLMLPEVWRTEVCAGLDAASVAKALIRRDYLAAGGDGKPQVKTRLPGFTSPVRCYVITPRILGDEEDEGEVRAAQRAQF</sequence>
<evidence type="ECO:0000259" key="1">
    <source>
        <dbReference type="Pfam" id="PF06048"/>
    </source>
</evidence>
<keyword evidence="3" id="KW-1185">Reference proteome</keyword>
<gene>
    <name evidence="2" type="ORF">ACFSNC_07550</name>
</gene>
<organism evidence="2 3">
    <name type="scientific">Ancylobacter oerskovii</name>
    <dbReference type="NCBI Taxonomy" id="459519"/>
    <lineage>
        <taxon>Bacteria</taxon>
        <taxon>Pseudomonadati</taxon>
        <taxon>Pseudomonadota</taxon>
        <taxon>Alphaproteobacteria</taxon>
        <taxon>Hyphomicrobiales</taxon>
        <taxon>Xanthobacteraceae</taxon>
        <taxon>Ancylobacter</taxon>
    </lineage>
</organism>
<evidence type="ECO:0000313" key="2">
    <source>
        <dbReference type="EMBL" id="MFD2140245.1"/>
    </source>
</evidence>
<feature type="domain" description="DUF927" evidence="1">
    <location>
        <begin position="3"/>
        <end position="153"/>
    </location>
</feature>
<dbReference type="Proteomes" id="UP001597299">
    <property type="component" value="Unassembled WGS sequence"/>
</dbReference>
<comment type="caution">
    <text evidence="2">The sequence shown here is derived from an EMBL/GenBank/DDBJ whole genome shotgun (WGS) entry which is preliminary data.</text>
</comment>
<evidence type="ECO:0000313" key="3">
    <source>
        <dbReference type="Proteomes" id="UP001597299"/>
    </source>
</evidence>
<protein>
    <submittedName>
        <fullName evidence="2">DUF927 domain-containing protein</fullName>
    </submittedName>
</protein>
<accession>A0ABW4YVP2</accession>
<proteinExistence type="predicted"/>
<reference evidence="3" key="1">
    <citation type="journal article" date="2019" name="Int. J. Syst. Evol. Microbiol.">
        <title>The Global Catalogue of Microorganisms (GCM) 10K type strain sequencing project: providing services to taxonomists for standard genome sequencing and annotation.</title>
        <authorList>
            <consortium name="The Broad Institute Genomics Platform"/>
            <consortium name="The Broad Institute Genome Sequencing Center for Infectious Disease"/>
            <person name="Wu L."/>
            <person name="Ma J."/>
        </authorList>
    </citation>
    <scope>NUCLEOTIDE SEQUENCE [LARGE SCALE GENOMIC DNA]</scope>
    <source>
        <strain evidence="3">CCM 7435</strain>
    </source>
</reference>
<dbReference type="RefSeq" id="WP_213351980.1">
    <property type="nucleotide sequence ID" value="NZ_JAHBGB010000015.1"/>
</dbReference>